<feature type="transmembrane region" description="Helical" evidence="1">
    <location>
        <begin position="78"/>
        <end position="96"/>
    </location>
</feature>
<name>A0ABU7LQ12_9PROT</name>
<gene>
    <name evidence="2" type="ORF">V0U79_06395</name>
</gene>
<reference evidence="2 3" key="1">
    <citation type="submission" date="2024-01" db="EMBL/GenBank/DDBJ databases">
        <title>Hyphobacterium bacterium isolated from marine sediment.</title>
        <authorList>
            <person name="Zhao S."/>
        </authorList>
    </citation>
    <scope>NUCLEOTIDE SEQUENCE [LARGE SCALE GENOMIC DNA]</scope>
    <source>
        <strain evidence="3">HN65</strain>
    </source>
</reference>
<proteinExistence type="predicted"/>
<keyword evidence="3" id="KW-1185">Reference proteome</keyword>
<protein>
    <submittedName>
        <fullName evidence="2">Uncharacterized protein</fullName>
    </submittedName>
</protein>
<dbReference type="RefSeq" id="WP_330198649.1">
    <property type="nucleotide sequence ID" value="NZ_JAZDRP010000003.1"/>
</dbReference>
<sequence length="167" mass="17730">MANGGDQGFFLGMTASRRARERRASGGNGQQRGGGTLFNIFPKMVIPVIIYAVVAFMAGPGAMTSELFSVRMVSGADWVLTTGDLLLILGLLVFFIEMVKAAGSGTATILNHGLSMLVFVIALALFLLMEQFATSTFFILMVMALIDTLAGFVVTIVAARRDLAVAD</sequence>
<dbReference type="EMBL" id="JAZDRP010000003">
    <property type="protein sequence ID" value="MEE2525990.1"/>
    <property type="molecule type" value="Genomic_DNA"/>
</dbReference>
<evidence type="ECO:0000313" key="2">
    <source>
        <dbReference type="EMBL" id="MEE2525990.1"/>
    </source>
</evidence>
<feature type="transmembrane region" description="Helical" evidence="1">
    <location>
        <begin position="108"/>
        <end position="129"/>
    </location>
</feature>
<evidence type="ECO:0000313" key="3">
    <source>
        <dbReference type="Proteomes" id="UP001354971"/>
    </source>
</evidence>
<keyword evidence="1" id="KW-0812">Transmembrane</keyword>
<evidence type="ECO:0000256" key="1">
    <source>
        <dbReference type="SAM" id="Phobius"/>
    </source>
</evidence>
<feature type="transmembrane region" description="Helical" evidence="1">
    <location>
        <begin position="135"/>
        <end position="159"/>
    </location>
</feature>
<dbReference type="Proteomes" id="UP001354971">
    <property type="component" value="Unassembled WGS sequence"/>
</dbReference>
<comment type="caution">
    <text evidence="2">The sequence shown here is derived from an EMBL/GenBank/DDBJ whole genome shotgun (WGS) entry which is preliminary data.</text>
</comment>
<keyword evidence="1" id="KW-1133">Transmembrane helix</keyword>
<feature type="transmembrane region" description="Helical" evidence="1">
    <location>
        <begin position="40"/>
        <end position="58"/>
    </location>
</feature>
<accession>A0ABU7LQ12</accession>
<organism evidence="2 3">
    <name type="scientific">Hyphobacterium lacteum</name>
    <dbReference type="NCBI Taxonomy" id="3116575"/>
    <lineage>
        <taxon>Bacteria</taxon>
        <taxon>Pseudomonadati</taxon>
        <taxon>Pseudomonadota</taxon>
        <taxon>Alphaproteobacteria</taxon>
        <taxon>Maricaulales</taxon>
        <taxon>Maricaulaceae</taxon>
        <taxon>Hyphobacterium</taxon>
    </lineage>
</organism>
<keyword evidence="1" id="KW-0472">Membrane</keyword>